<dbReference type="EMBL" id="JAVRJZ010000003">
    <property type="protein sequence ID" value="KAK2724491.1"/>
    <property type="molecule type" value="Genomic_DNA"/>
</dbReference>
<evidence type="ECO:0000313" key="2">
    <source>
        <dbReference type="EMBL" id="KAK2724491.1"/>
    </source>
</evidence>
<evidence type="ECO:0000256" key="1">
    <source>
        <dbReference type="SAM" id="MobiDB-lite"/>
    </source>
</evidence>
<protein>
    <submittedName>
        <fullName evidence="2">Uncharacterized protein</fullName>
    </submittedName>
</protein>
<dbReference type="AlphaFoldDB" id="A0AA88ID74"/>
<dbReference type="Proteomes" id="UP001187531">
    <property type="component" value="Unassembled WGS sequence"/>
</dbReference>
<name>A0AA88ID74_ARTSF</name>
<sequence>MPMKKKLQAALATGVSHPLVAMEVDMRDIAKLIPAMGAMARKVVLVALEAASDSEDKTKPQTNPIENNIGTYAPSENVPIEGEEDADARYRGYGGYGGYRRPYGGYGGSYGGYGGRGYGGYGGYGYRG</sequence>
<feature type="region of interest" description="Disordered" evidence="1">
    <location>
        <begin position="52"/>
        <end position="83"/>
    </location>
</feature>
<feature type="compositionally biased region" description="Polar residues" evidence="1">
    <location>
        <begin position="60"/>
        <end position="70"/>
    </location>
</feature>
<keyword evidence="3" id="KW-1185">Reference proteome</keyword>
<organism evidence="2 3">
    <name type="scientific">Artemia franciscana</name>
    <name type="common">Brine shrimp</name>
    <name type="synonym">Artemia sanfranciscana</name>
    <dbReference type="NCBI Taxonomy" id="6661"/>
    <lineage>
        <taxon>Eukaryota</taxon>
        <taxon>Metazoa</taxon>
        <taxon>Ecdysozoa</taxon>
        <taxon>Arthropoda</taxon>
        <taxon>Crustacea</taxon>
        <taxon>Branchiopoda</taxon>
        <taxon>Anostraca</taxon>
        <taxon>Artemiidae</taxon>
        <taxon>Artemia</taxon>
    </lineage>
</organism>
<evidence type="ECO:0000313" key="3">
    <source>
        <dbReference type="Proteomes" id="UP001187531"/>
    </source>
</evidence>
<proteinExistence type="predicted"/>
<reference evidence="2" key="1">
    <citation type="submission" date="2023-07" db="EMBL/GenBank/DDBJ databases">
        <title>Chromosome-level genome assembly of Artemia franciscana.</title>
        <authorList>
            <person name="Jo E."/>
        </authorList>
    </citation>
    <scope>NUCLEOTIDE SEQUENCE</scope>
    <source>
        <tissue evidence="2">Whole body</tissue>
    </source>
</reference>
<comment type="caution">
    <text evidence="2">The sequence shown here is derived from an EMBL/GenBank/DDBJ whole genome shotgun (WGS) entry which is preliminary data.</text>
</comment>
<accession>A0AA88ID74</accession>
<gene>
    <name evidence="2" type="ORF">QYM36_001109</name>
</gene>